<name>A0AAE0M1R3_9PEZI</name>
<keyword evidence="3" id="KW-1185">Reference proteome</keyword>
<organism evidence="2 3">
    <name type="scientific">Apodospora peruviana</name>
    <dbReference type="NCBI Taxonomy" id="516989"/>
    <lineage>
        <taxon>Eukaryota</taxon>
        <taxon>Fungi</taxon>
        <taxon>Dikarya</taxon>
        <taxon>Ascomycota</taxon>
        <taxon>Pezizomycotina</taxon>
        <taxon>Sordariomycetes</taxon>
        <taxon>Sordariomycetidae</taxon>
        <taxon>Sordariales</taxon>
        <taxon>Lasiosphaeriaceae</taxon>
        <taxon>Apodospora</taxon>
    </lineage>
</organism>
<evidence type="ECO:0000313" key="3">
    <source>
        <dbReference type="Proteomes" id="UP001283341"/>
    </source>
</evidence>
<feature type="region of interest" description="Disordered" evidence="1">
    <location>
        <begin position="243"/>
        <end position="280"/>
    </location>
</feature>
<feature type="compositionally biased region" description="Basic and acidic residues" evidence="1">
    <location>
        <begin position="247"/>
        <end position="264"/>
    </location>
</feature>
<accession>A0AAE0M1R3</accession>
<protein>
    <submittedName>
        <fullName evidence="2">Uncharacterized protein</fullName>
    </submittedName>
</protein>
<feature type="region of interest" description="Disordered" evidence="1">
    <location>
        <begin position="1"/>
        <end position="62"/>
    </location>
</feature>
<feature type="compositionally biased region" description="Polar residues" evidence="1">
    <location>
        <begin position="53"/>
        <end position="62"/>
    </location>
</feature>
<reference evidence="2" key="1">
    <citation type="journal article" date="2023" name="Mol. Phylogenet. Evol.">
        <title>Genome-scale phylogeny and comparative genomics of the fungal order Sordariales.</title>
        <authorList>
            <person name="Hensen N."/>
            <person name="Bonometti L."/>
            <person name="Westerberg I."/>
            <person name="Brannstrom I.O."/>
            <person name="Guillou S."/>
            <person name="Cros-Aarteil S."/>
            <person name="Calhoun S."/>
            <person name="Haridas S."/>
            <person name="Kuo A."/>
            <person name="Mondo S."/>
            <person name="Pangilinan J."/>
            <person name="Riley R."/>
            <person name="LaButti K."/>
            <person name="Andreopoulos B."/>
            <person name="Lipzen A."/>
            <person name="Chen C."/>
            <person name="Yan M."/>
            <person name="Daum C."/>
            <person name="Ng V."/>
            <person name="Clum A."/>
            <person name="Steindorff A."/>
            <person name="Ohm R.A."/>
            <person name="Martin F."/>
            <person name="Silar P."/>
            <person name="Natvig D.O."/>
            <person name="Lalanne C."/>
            <person name="Gautier V."/>
            <person name="Ament-Velasquez S.L."/>
            <person name="Kruys A."/>
            <person name="Hutchinson M.I."/>
            <person name="Powell A.J."/>
            <person name="Barry K."/>
            <person name="Miller A.N."/>
            <person name="Grigoriev I.V."/>
            <person name="Debuchy R."/>
            <person name="Gladieux P."/>
            <person name="Hiltunen Thoren M."/>
            <person name="Johannesson H."/>
        </authorList>
    </citation>
    <scope>NUCLEOTIDE SEQUENCE</scope>
    <source>
        <strain evidence="2">CBS 118394</strain>
    </source>
</reference>
<comment type="caution">
    <text evidence="2">The sequence shown here is derived from an EMBL/GenBank/DDBJ whole genome shotgun (WGS) entry which is preliminary data.</text>
</comment>
<evidence type="ECO:0000256" key="1">
    <source>
        <dbReference type="SAM" id="MobiDB-lite"/>
    </source>
</evidence>
<gene>
    <name evidence="2" type="ORF">B0H66DRAFT_324581</name>
</gene>
<evidence type="ECO:0000313" key="2">
    <source>
        <dbReference type="EMBL" id="KAK3314869.1"/>
    </source>
</evidence>
<proteinExistence type="predicted"/>
<dbReference type="AlphaFoldDB" id="A0AAE0M1R3"/>
<dbReference type="Proteomes" id="UP001283341">
    <property type="component" value="Unassembled WGS sequence"/>
</dbReference>
<dbReference type="EMBL" id="JAUEDM010000006">
    <property type="protein sequence ID" value="KAK3314869.1"/>
    <property type="molecule type" value="Genomic_DNA"/>
</dbReference>
<sequence length="336" mass="36946">MLLKTTKARNFSESSGRAGRGEVHRTVAWPIRPEVSPTGTLPPSTRPRRAAQERQTNGPSTSSTIFVPSAIFQVVRTDTLNVLTHLAVTLDTITVDSMNERLMQERLSHWRTLLNLAQLELPQLSQSLSNFFPFALRPHASTPINTSQPIIHDLQSRIHSLVARSVSVQEHLRAEMSLLESKRGIAQAESVTRLTELAFVFIPMSFAAALLSMQIQELQDAPPESLGFCCLCLRAGRSRLRAAARAAEPERRSPGPGPKETDPRFRKRARPTSAASSQSCGVGYGHTGGGIWSCCTCFLPWGFMLGSSRRCGCMSPTRASRLLLLSWLLSLWGLGC</sequence>
<reference evidence="2" key="2">
    <citation type="submission" date="2023-06" db="EMBL/GenBank/DDBJ databases">
        <authorList>
            <consortium name="Lawrence Berkeley National Laboratory"/>
            <person name="Haridas S."/>
            <person name="Hensen N."/>
            <person name="Bonometti L."/>
            <person name="Westerberg I."/>
            <person name="Brannstrom I.O."/>
            <person name="Guillou S."/>
            <person name="Cros-Aarteil S."/>
            <person name="Calhoun S."/>
            <person name="Kuo A."/>
            <person name="Mondo S."/>
            <person name="Pangilinan J."/>
            <person name="Riley R."/>
            <person name="Labutti K."/>
            <person name="Andreopoulos B."/>
            <person name="Lipzen A."/>
            <person name="Chen C."/>
            <person name="Yanf M."/>
            <person name="Daum C."/>
            <person name="Ng V."/>
            <person name="Clum A."/>
            <person name="Steindorff A."/>
            <person name="Ohm R."/>
            <person name="Martin F."/>
            <person name="Silar P."/>
            <person name="Natvig D."/>
            <person name="Lalanne C."/>
            <person name="Gautier V."/>
            <person name="Ament-Velasquez S.L."/>
            <person name="Kruys A."/>
            <person name="Hutchinson M.I."/>
            <person name="Powell A.J."/>
            <person name="Barry K."/>
            <person name="Miller A.N."/>
            <person name="Grigoriev I.V."/>
            <person name="Debuchy R."/>
            <person name="Gladieux P."/>
            <person name="Thoren M.H."/>
            <person name="Johannesson H."/>
        </authorList>
    </citation>
    <scope>NUCLEOTIDE SEQUENCE</scope>
    <source>
        <strain evidence="2">CBS 118394</strain>
    </source>
</reference>